<keyword evidence="1" id="KW-0472">Membrane</keyword>
<organism evidence="2 3">
    <name type="scientific">Spraguea lophii (strain 42_110)</name>
    <name type="common">Microsporidian parasite</name>
    <dbReference type="NCBI Taxonomy" id="1358809"/>
    <lineage>
        <taxon>Eukaryota</taxon>
        <taxon>Fungi</taxon>
        <taxon>Fungi incertae sedis</taxon>
        <taxon>Microsporidia</taxon>
        <taxon>Spragueidae</taxon>
        <taxon>Spraguea</taxon>
    </lineage>
</organism>
<dbReference type="Proteomes" id="UP000014978">
    <property type="component" value="Unassembled WGS sequence"/>
</dbReference>
<keyword evidence="1" id="KW-1133">Transmembrane helix</keyword>
<dbReference type="VEuPathDB" id="MicrosporidiaDB:SLOPH_694"/>
<keyword evidence="1" id="KW-0812">Transmembrane</keyword>
<dbReference type="InterPro" id="IPR038765">
    <property type="entry name" value="Papain-like_cys_pep_sf"/>
</dbReference>
<gene>
    <name evidence="2" type="ORF">SLOPH_694</name>
</gene>
<dbReference type="SUPFAM" id="SSF54001">
    <property type="entry name" value="Cysteine proteinases"/>
    <property type="match status" value="1"/>
</dbReference>
<dbReference type="AlphaFoldDB" id="S7XUV0"/>
<comment type="caution">
    <text evidence="2">The sequence shown here is derived from an EMBL/GenBank/DDBJ whole genome shotgun (WGS) entry which is preliminary data.</text>
</comment>
<proteinExistence type="predicted"/>
<evidence type="ECO:0008006" key="4">
    <source>
        <dbReference type="Google" id="ProtNLM"/>
    </source>
</evidence>
<protein>
    <recommendedName>
        <fullName evidence="4">USP domain-containing protein</fullName>
    </recommendedName>
</protein>
<evidence type="ECO:0000256" key="1">
    <source>
        <dbReference type="SAM" id="Phobius"/>
    </source>
</evidence>
<dbReference type="OrthoDB" id="289038at2759"/>
<feature type="transmembrane region" description="Helical" evidence="1">
    <location>
        <begin position="7"/>
        <end position="29"/>
    </location>
</feature>
<evidence type="ECO:0000313" key="2">
    <source>
        <dbReference type="EMBL" id="EPR79658.1"/>
    </source>
</evidence>
<reference evidence="3" key="1">
    <citation type="journal article" date="2013" name="PLoS Genet.">
        <title>The genome of Spraguea lophii and the basis of host-microsporidian interactions.</title>
        <authorList>
            <person name="Campbell S.E."/>
            <person name="Williams T.A."/>
            <person name="Yousuf A."/>
            <person name="Soanes D.M."/>
            <person name="Paszkiewicz K.H."/>
            <person name="Williams B.A.P."/>
        </authorList>
    </citation>
    <scope>NUCLEOTIDE SEQUENCE [LARGE SCALE GENOMIC DNA]</scope>
    <source>
        <strain evidence="3">42_110</strain>
    </source>
</reference>
<keyword evidence="3" id="KW-1185">Reference proteome</keyword>
<dbReference type="Gene3D" id="3.90.70.10">
    <property type="entry name" value="Cysteine proteinases"/>
    <property type="match status" value="1"/>
</dbReference>
<sequence length="303" mass="35251">MKKSTRILFIIATGLSILGGTIFILSFFFKSKQISYRNENGDGLCRLKNYTGICYFNTVMQCLYSTKAGKFFLDRKFEEGTIENEMKKMFIKMKNANGACINLLNDYKNMFRIMGDDKNDVDDGGHPSQIIGYIFYKIYNERKVNNNFSDGFDKYFKAIYDFYKAREEAEQKKGQYKKIHYPGGAIPFLMLENTPVTYIMKKYEYYKKSPPEIITLFPQDEKNIDKNNLKKNLSFTVNISGYNYILRCIGVTCGFQSTPHIYSLVRSGNFWYTLNDSQRIKRIPHRSVIASIESVGLLVYELC</sequence>
<dbReference type="InParanoid" id="S7XUV0"/>
<name>S7XUV0_SPRLO</name>
<dbReference type="EMBL" id="ATCN01000167">
    <property type="protein sequence ID" value="EPR79658.1"/>
    <property type="molecule type" value="Genomic_DNA"/>
</dbReference>
<dbReference type="HOGENOM" id="CLU_918819_0_0_1"/>
<accession>S7XUV0</accession>
<evidence type="ECO:0000313" key="3">
    <source>
        <dbReference type="Proteomes" id="UP000014978"/>
    </source>
</evidence>